<evidence type="ECO:0000259" key="5">
    <source>
        <dbReference type="Pfam" id="PF00331"/>
    </source>
</evidence>
<dbReference type="SUPFAM" id="SSF51445">
    <property type="entry name" value="(Trans)glycosidases"/>
    <property type="match status" value="1"/>
</dbReference>
<dbReference type="AlphaFoldDB" id="A0AAD5WMW3"/>
<dbReference type="InterPro" id="IPR001000">
    <property type="entry name" value="GH10_dom"/>
</dbReference>
<evidence type="ECO:0000256" key="2">
    <source>
        <dbReference type="ARBA" id="ARBA00022801"/>
    </source>
</evidence>
<evidence type="ECO:0000313" key="7">
    <source>
        <dbReference type="Proteomes" id="UP001201980"/>
    </source>
</evidence>
<evidence type="ECO:0000256" key="4">
    <source>
        <dbReference type="ARBA" id="ARBA00023326"/>
    </source>
</evidence>
<dbReference type="Proteomes" id="UP001201980">
    <property type="component" value="Unassembled WGS sequence"/>
</dbReference>
<sequence>MRCPSLPPDPVEGIALANSPSHFQQGVSNSYSWVPQTFSGEGAALLWNDNCQAKPAYNAFREAIEAGPSTTSGPGPEVEE</sequence>
<evidence type="ECO:0000256" key="1">
    <source>
        <dbReference type="ARBA" id="ARBA00007495"/>
    </source>
</evidence>
<dbReference type="InterPro" id="IPR017853">
    <property type="entry name" value="GH"/>
</dbReference>
<comment type="caution">
    <text evidence="6">The sequence shown here is derived from an EMBL/GenBank/DDBJ whole genome shotgun (WGS) entry which is preliminary data.</text>
</comment>
<gene>
    <name evidence="6" type="ORF">MKZ38_010223</name>
</gene>
<dbReference type="Gene3D" id="3.20.20.80">
    <property type="entry name" value="Glycosidases"/>
    <property type="match status" value="1"/>
</dbReference>
<protein>
    <submittedName>
        <fullName evidence="6">Glycoside hydrolase family 10 protein</fullName>
    </submittedName>
</protein>
<proteinExistence type="inferred from homology"/>
<keyword evidence="4" id="KW-0624">Polysaccharide degradation</keyword>
<reference evidence="6" key="1">
    <citation type="submission" date="2022-07" db="EMBL/GenBank/DDBJ databases">
        <title>Draft genome sequence of Zalerion maritima ATCC 34329, a (micro)plastics degrading marine fungus.</title>
        <authorList>
            <person name="Paco A."/>
            <person name="Goncalves M.F.M."/>
            <person name="Rocha-Santos T.A.P."/>
            <person name="Alves A."/>
        </authorList>
    </citation>
    <scope>NUCLEOTIDE SEQUENCE</scope>
    <source>
        <strain evidence="6">ATCC 34329</strain>
    </source>
</reference>
<evidence type="ECO:0000313" key="6">
    <source>
        <dbReference type="EMBL" id="KAJ2892107.1"/>
    </source>
</evidence>
<name>A0AAD5WMW3_9PEZI</name>
<dbReference type="GO" id="GO:0000272">
    <property type="term" value="P:polysaccharide catabolic process"/>
    <property type="evidence" value="ECO:0007669"/>
    <property type="project" value="UniProtKB-KW"/>
</dbReference>
<accession>A0AAD5WMW3</accession>
<keyword evidence="3" id="KW-0119">Carbohydrate metabolism</keyword>
<keyword evidence="2 6" id="KW-0378">Hydrolase</keyword>
<comment type="similarity">
    <text evidence="1">Belongs to the glycosyl hydrolase 10 (cellulase F) family.</text>
</comment>
<dbReference type="Pfam" id="PF00331">
    <property type="entry name" value="Glyco_hydro_10"/>
    <property type="match status" value="1"/>
</dbReference>
<dbReference type="GO" id="GO:0031176">
    <property type="term" value="F:endo-1,4-beta-xylanase activity"/>
    <property type="evidence" value="ECO:0007669"/>
    <property type="project" value="UniProtKB-ARBA"/>
</dbReference>
<keyword evidence="7" id="KW-1185">Reference proteome</keyword>
<feature type="domain" description="GH10" evidence="5">
    <location>
        <begin position="26"/>
        <end position="62"/>
    </location>
</feature>
<dbReference type="EMBL" id="JAKWBI020000889">
    <property type="protein sequence ID" value="KAJ2892107.1"/>
    <property type="molecule type" value="Genomic_DNA"/>
</dbReference>
<organism evidence="6 7">
    <name type="scientific">Zalerion maritima</name>
    <dbReference type="NCBI Taxonomy" id="339359"/>
    <lineage>
        <taxon>Eukaryota</taxon>
        <taxon>Fungi</taxon>
        <taxon>Dikarya</taxon>
        <taxon>Ascomycota</taxon>
        <taxon>Pezizomycotina</taxon>
        <taxon>Sordariomycetes</taxon>
        <taxon>Lulworthiomycetidae</taxon>
        <taxon>Lulworthiales</taxon>
        <taxon>Lulworthiaceae</taxon>
        <taxon>Zalerion</taxon>
    </lineage>
</organism>
<evidence type="ECO:0000256" key="3">
    <source>
        <dbReference type="ARBA" id="ARBA00023277"/>
    </source>
</evidence>